<name>A0A8S5NE21_9CAUD</name>
<reference evidence="1" key="1">
    <citation type="journal article" date="2021" name="Proc. Natl. Acad. Sci. U.S.A.">
        <title>A Catalog of Tens of Thousands of Viruses from Human Metagenomes Reveals Hidden Associations with Chronic Diseases.</title>
        <authorList>
            <person name="Tisza M.J."/>
            <person name="Buck C.B."/>
        </authorList>
    </citation>
    <scope>NUCLEOTIDE SEQUENCE</scope>
    <source>
        <strain evidence="1">Ct9f93</strain>
    </source>
</reference>
<protein>
    <submittedName>
        <fullName evidence="1">Methyl-accepting chemotaxis protein CACHE domain, chemoreceptor, ligand</fullName>
    </submittedName>
</protein>
<dbReference type="EMBL" id="BK015142">
    <property type="protein sequence ID" value="DAD92708.1"/>
    <property type="molecule type" value="Genomic_DNA"/>
</dbReference>
<sequence length="39" mass="4644">MDFGVIGKCHSNHMHSPLLTMNKEYYRYSKQSILRVFLV</sequence>
<organism evidence="1">
    <name type="scientific">Podoviridae sp. ct9f93</name>
    <dbReference type="NCBI Taxonomy" id="2826544"/>
    <lineage>
        <taxon>Viruses</taxon>
        <taxon>Duplodnaviria</taxon>
        <taxon>Heunggongvirae</taxon>
        <taxon>Uroviricota</taxon>
        <taxon>Caudoviricetes</taxon>
    </lineage>
</organism>
<accession>A0A8S5NE21</accession>
<evidence type="ECO:0000313" key="1">
    <source>
        <dbReference type="EMBL" id="DAD92708.1"/>
    </source>
</evidence>
<proteinExistence type="predicted"/>